<dbReference type="GO" id="GO:0009279">
    <property type="term" value="C:cell outer membrane"/>
    <property type="evidence" value="ECO:0007669"/>
    <property type="project" value="UniProtKB-SubCell"/>
</dbReference>
<dbReference type="InterPro" id="IPR023997">
    <property type="entry name" value="TonB-dep_OMP_SusC/RagA_CS"/>
</dbReference>
<feature type="domain" description="TonB-dependent receptor-like beta-barrel" evidence="10">
    <location>
        <begin position="471"/>
        <end position="836"/>
    </location>
</feature>
<dbReference type="STRING" id="1178516.AWR27_01870"/>
<dbReference type="Gene3D" id="2.170.130.10">
    <property type="entry name" value="TonB-dependent receptor, plug domain"/>
    <property type="match status" value="1"/>
</dbReference>
<evidence type="ECO:0000313" key="12">
    <source>
        <dbReference type="EMBL" id="AQG78201.1"/>
    </source>
</evidence>
<dbReference type="KEGG" id="smon:AWR27_01870"/>
<protein>
    <recommendedName>
        <fullName evidence="14">SusC/RagA family TonB-linked outer membrane protein</fullName>
    </recommendedName>
</protein>
<reference evidence="12 13" key="1">
    <citation type="submission" date="2016-01" db="EMBL/GenBank/DDBJ databases">
        <authorList>
            <person name="Oliw E.H."/>
        </authorList>
    </citation>
    <scope>NUCLEOTIDE SEQUENCE [LARGE SCALE GENOMIC DNA]</scope>
    <source>
        <strain evidence="12 13">DY10</strain>
    </source>
</reference>
<evidence type="ECO:0000256" key="7">
    <source>
        <dbReference type="ARBA" id="ARBA00023237"/>
    </source>
</evidence>
<dbReference type="Pfam" id="PF07715">
    <property type="entry name" value="Plug"/>
    <property type="match status" value="1"/>
</dbReference>
<feature type="domain" description="TonB-dependent receptor plug" evidence="11">
    <location>
        <begin position="202"/>
        <end position="308"/>
    </location>
</feature>
<evidence type="ECO:0000313" key="13">
    <source>
        <dbReference type="Proteomes" id="UP000187941"/>
    </source>
</evidence>
<dbReference type="InterPro" id="IPR039426">
    <property type="entry name" value="TonB-dep_rcpt-like"/>
</dbReference>
<dbReference type="Gene3D" id="2.40.170.20">
    <property type="entry name" value="TonB-dependent receptor, beta-barrel domain"/>
    <property type="match status" value="1"/>
</dbReference>
<dbReference type="InterPro" id="IPR008969">
    <property type="entry name" value="CarboxyPept-like_regulatory"/>
</dbReference>
<evidence type="ECO:0000256" key="2">
    <source>
        <dbReference type="ARBA" id="ARBA00022448"/>
    </source>
</evidence>
<evidence type="ECO:0000256" key="6">
    <source>
        <dbReference type="ARBA" id="ARBA00023136"/>
    </source>
</evidence>
<dbReference type="Pfam" id="PF13715">
    <property type="entry name" value="CarbopepD_reg_2"/>
    <property type="match status" value="1"/>
</dbReference>
<comment type="subcellular location">
    <subcellularLocation>
        <location evidence="1 8">Cell outer membrane</location>
        <topology evidence="1 8">Multi-pass membrane protein</topology>
    </subcellularLocation>
</comment>
<keyword evidence="7 8" id="KW-0998">Cell outer membrane</keyword>
<evidence type="ECO:0000256" key="5">
    <source>
        <dbReference type="ARBA" id="ARBA00023077"/>
    </source>
</evidence>
<proteinExistence type="inferred from homology"/>
<dbReference type="SUPFAM" id="SSF56935">
    <property type="entry name" value="Porins"/>
    <property type="match status" value="1"/>
</dbReference>
<evidence type="ECO:0000256" key="3">
    <source>
        <dbReference type="ARBA" id="ARBA00022452"/>
    </source>
</evidence>
<keyword evidence="3 8" id="KW-1134">Transmembrane beta strand</keyword>
<dbReference type="RefSeq" id="WP_198045091.1">
    <property type="nucleotide sequence ID" value="NZ_CP014263.1"/>
</dbReference>
<evidence type="ECO:0000256" key="4">
    <source>
        <dbReference type="ARBA" id="ARBA00022692"/>
    </source>
</evidence>
<keyword evidence="6 8" id="KW-0472">Membrane</keyword>
<evidence type="ECO:0000259" key="11">
    <source>
        <dbReference type="Pfam" id="PF07715"/>
    </source>
</evidence>
<dbReference type="EMBL" id="CP014263">
    <property type="protein sequence ID" value="AQG78201.1"/>
    <property type="molecule type" value="Genomic_DNA"/>
</dbReference>
<evidence type="ECO:0000256" key="1">
    <source>
        <dbReference type="ARBA" id="ARBA00004571"/>
    </source>
</evidence>
<name>A0A1P9WS57_9BACT</name>
<dbReference type="NCBIfam" id="TIGR04056">
    <property type="entry name" value="OMP_RagA_SusC"/>
    <property type="match status" value="1"/>
</dbReference>
<dbReference type="PROSITE" id="PS52016">
    <property type="entry name" value="TONB_DEPENDENT_REC_3"/>
    <property type="match status" value="1"/>
</dbReference>
<dbReference type="InterPro" id="IPR000531">
    <property type="entry name" value="Beta-barrel_TonB"/>
</dbReference>
<dbReference type="InterPro" id="IPR012910">
    <property type="entry name" value="Plug_dom"/>
</dbReference>
<dbReference type="Pfam" id="PF00593">
    <property type="entry name" value="TonB_dep_Rec_b-barrel"/>
    <property type="match status" value="1"/>
</dbReference>
<dbReference type="Gene3D" id="2.60.40.1120">
    <property type="entry name" value="Carboxypeptidase-like, regulatory domain"/>
    <property type="match status" value="1"/>
</dbReference>
<keyword evidence="13" id="KW-1185">Reference proteome</keyword>
<dbReference type="SUPFAM" id="SSF49464">
    <property type="entry name" value="Carboxypeptidase regulatory domain-like"/>
    <property type="match status" value="1"/>
</dbReference>
<evidence type="ECO:0000256" key="8">
    <source>
        <dbReference type="PROSITE-ProRule" id="PRU01360"/>
    </source>
</evidence>
<sequence>MAQDILNTRLTLQIENRDIKYVLHQIEREADVKFMYSPQLIQATRKITLKVSDERLVSVLETLFRPVGVSYRLIDRTVVLSYKQGSSSQIPTNEASAPNTQPEVVPFRDIQITGRVTSVENKEGVPGVNVVVKGTTIGTVTNARGEYTLSVPEQARALVFSFVGLLTQEVAINGQTTINVQMQADPKSLEEVVVVGYGTQKRSDVTGSVASVRGEDIKNMPVRSVNEALQGRLAGVQVTKGSGAPGAGADILIRGPGSINGMPPLYIVDGMRISGTGFNFNVQDIESIEVLKDASAAAIYGVDAAGGVILITTKRGNKANRPVVNLSSWYGIRQATNMFSLLRRDQYALARENFGFSVASAGPLNQQPDTDWINELYRTGAEQNHSLSITGGGERSNYFVSANYQREDGVVINTFAERLNLRINSDYQLSQKFKVGQSLYMWRGNFRNTGGGIPFRSTPLMPVFDPANELGGWGRTPGGFYEGANPVGANLSQRISDVRSAIEGNIFADWEIVSGLNLRTTLGASLINNRFQNFQEAFSYGTLRNPNATLSQSMFNQENYTANFTLTYGRTFGRHDIKAMVGYEAYREDGSRLDGTANGFTVPVASSFLLSSDPNNRLITNGFNRFPFRRLLSQFGRLNYNYAGKYFLTVNVRRDGTDRFETARKWGVFPGFSAGWKISEENFLKNVSFLSNLKLRGGYGVLGIANVDPFQFLEQFSFQNITGLPDGSRVQGFGRTLTLANTELQWETVRQTDIGMDIGLLNNRLNITVDWYNRRSEDVLYRVPTPFSAGLSNITFVNVGSVQNRGLELAADYRGRKGNLSYAIGGNVAFNRNRVLNLDGVRNTPFDEGRPGDVWRTSVARTAVGQPFGQFFGYVVDGIFATDAAVTERGVTQTGAGAGDLIFRDLNNDGRITLDDRTFIGNPWPAAIYGLTTGLQWKQFDLNAVFTGVAGVDIYNGVRSYTDFFVGDNNTTANIFETSFFGTNGLTDKPRTGTFVTNAQGQRVYVRDPNSNYGNVSSHFVEPGGFLRLTNLQVGYNLPQTLLSKARIGSARVYLMAQNLFTITRYSGLDPEISSLATRNGAGAATSRGIDSFGTFPRTQMFALGLDMSF</sequence>
<evidence type="ECO:0000256" key="9">
    <source>
        <dbReference type="RuleBase" id="RU003357"/>
    </source>
</evidence>
<evidence type="ECO:0008006" key="14">
    <source>
        <dbReference type="Google" id="ProtNLM"/>
    </source>
</evidence>
<dbReference type="Proteomes" id="UP000187941">
    <property type="component" value="Chromosome"/>
</dbReference>
<dbReference type="InterPro" id="IPR037066">
    <property type="entry name" value="Plug_dom_sf"/>
</dbReference>
<dbReference type="InterPro" id="IPR036942">
    <property type="entry name" value="Beta-barrel_TonB_sf"/>
</dbReference>
<dbReference type="InterPro" id="IPR023996">
    <property type="entry name" value="TonB-dep_OMP_SusC/RagA"/>
</dbReference>
<evidence type="ECO:0000259" key="10">
    <source>
        <dbReference type="Pfam" id="PF00593"/>
    </source>
</evidence>
<comment type="similarity">
    <text evidence="8 9">Belongs to the TonB-dependent receptor family.</text>
</comment>
<keyword evidence="2 8" id="KW-0813">Transport</keyword>
<organism evidence="12 13">
    <name type="scientific">Spirosoma montaniterrae</name>
    <dbReference type="NCBI Taxonomy" id="1178516"/>
    <lineage>
        <taxon>Bacteria</taxon>
        <taxon>Pseudomonadati</taxon>
        <taxon>Bacteroidota</taxon>
        <taxon>Cytophagia</taxon>
        <taxon>Cytophagales</taxon>
        <taxon>Cytophagaceae</taxon>
        <taxon>Spirosoma</taxon>
    </lineage>
</organism>
<dbReference type="NCBIfam" id="TIGR04057">
    <property type="entry name" value="SusC_RagA_signa"/>
    <property type="match status" value="1"/>
</dbReference>
<keyword evidence="4 8" id="KW-0812">Transmembrane</keyword>
<dbReference type="AlphaFoldDB" id="A0A1P9WS57"/>
<dbReference type="Gene3D" id="3.55.50.30">
    <property type="match status" value="1"/>
</dbReference>
<gene>
    <name evidence="12" type="ORF">AWR27_01870</name>
</gene>
<accession>A0A1P9WS57</accession>
<keyword evidence="5 9" id="KW-0798">TonB box</keyword>